<name>A0A1D8S585_9EURY</name>
<evidence type="ECO:0000256" key="4">
    <source>
        <dbReference type="ARBA" id="ARBA00023244"/>
    </source>
</evidence>
<comment type="catalytic activity">
    <reaction evidence="5">
        <text>heme b + 2 H(+) = protoporphyrin IX + Fe(2+)</text>
        <dbReference type="Rhea" id="RHEA:22584"/>
        <dbReference type="ChEBI" id="CHEBI:15378"/>
        <dbReference type="ChEBI" id="CHEBI:29033"/>
        <dbReference type="ChEBI" id="CHEBI:57306"/>
        <dbReference type="ChEBI" id="CHEBI:60344"/>
        <dbReference type="EC" id="4.98.1.1"/>
    </reaction>
</comment>
<keyword evidence="3 5" id="KW-0456">Lyase</keyword>
<keyword evidence="5" id="KW-0479">Metal-binding</keyword>
<comment type="similarity">
    <text evidence="5 6">Belongs to the ferrochelatase family.</text>
</comment>
<sequence length="348" mass="38533">MDAGVVLLNFGEPAEPTREAVEPFLERIFLDNANLERFDSEAAARERASELASRRASGLIEEYETIGGSPLDEQAQAQKSAVEDELAARGFDPVVSLAMQYTDPLIDDVAAEMAAQDLDRVIVVPVYPLSGPSTNIAAVGDFESALAEHDADVEFRAVTGWHRHATYTRLRVENVQSFLQAQGVDLGTPGTELLFSAHGTPTSYLEAGSRYDQYVTEYADTMAALLGRESYTLGFQNHANRDIPWTEPDIEDALESIEADRVVVEPMSFLHEQSETLHELDVELREAAETQGLEFYRVPVPHDDPRLATVLGDLIEPFLADFDPAYHQLRQCQCRDEPGTYCLNAPVE</sequence>
<dbReference type="GeneID" id="29829330"/>
<feature type="binding site" evidence="5">
    <location>
        <position position="198"/>
    </location>
    <ligand>
        <name>Fe(2+)</name>
        <dbReference type="ChEBI" id="CHEBI:29033"/>
    </ligand>
</feature>
<dbReference type="EMBL" id="CP016070">
    <property type="protein sequence ID" value="AOW80513.1"/>
    <property type="molecule type" value="Genomic_DNA"/>
</dbReference>
<dbReference type="RefSeq" id="WP_070365199.1">
    <property type="nucleotide sequence ID" value="NZ_CP016070.1"/>
</dbReference>
<comment type="function">
    <text evidence="5">Catalyzes the ferrous insertion into protoporphyrin IX.</text>
</comment>
<dbReference type="STRING" id="1873524.HSR6_1409"/>
<accession>A0A1D8S585</accession>
<evidence type="ECO:0000256" key="6">
    <source>
        <dbReference type="RuleBase" id="RU004185"/>
    </source>
</evidence>
<dbReference type="SUPFAM" id="SSF53800">
    <property type="entry name" value="Chelatase"/>
    <property type="match status" value="1"/>
</dbReference>
<dbReference type="UniPathway" id="UPA00252">
    <property type="reaction ID" value="UER00325"/>
</dbReference>
<keyword evidence="4 5" id="KW-0627">Porphyrin biosynthesis</keyword>
<dbReference type="Pfam" id="PF00762">
    <property type="entry name" value="Ferrochelatase"/>
    <property type="match status" value="1"/>
</dbReference>
<dbReference type="AlphaFoldDB" id="A0A1D8S585"/>
<dbReference type="GO" id="GO:0046872">
    <property type="term" value="F:metal ion binding"/>
    <property type="evidence" value="ECO:0007669"/>
    <property type="project" value="UniProtKB-KW"/>
</dbReference>
<proteinExistence type="inferred from homology"/>
<evidence type="ECO:0000256" key="5">
    <source>
        <dbReference type="HAMAP-Rule" id="MF_00323"/>
    </source>
</evidence>
<dbReference type="InterPro" id="IPR001015">
    <property type="entry name" value="Ferrochelatase"/>
</dbReference>
<evidence type="ECO:0000256" key="1">
    <source>
        <dbReference type="ARBA" id="ARBA00023004"/>
    </source>
</evidence>
<dbReference type="Proteomes" id="UP000185608">
    <property type="component" value="Chromosome"/>
</dbReference>
<dbReference type="GO" id="GO:0005737">
    <property type="term" value="C:cytoplasm"/>
    <property type="evidence" value="ECO:0007669"/>
    <property type="project" value="UniProtKB-SubCell"/>
</dbReference>
<dbReference type="CDD" id="cd00419">
    <property type="entry name" value="Ferrochelatase_C"/>
    <property type="match status" value="1"/>
</dbReference>
<keyword evidence="5" id="KW-0963">Cytoplasm</keyword>
<dbReference type="NCBIfam" id="TIGR00109">
    <property type="entry name" value="hemH"/>
    <property type="match status" value="1"/>
</dbReference>
<dbReference type="GO" id="GO:0004325">
    <property type="term" value="F:ferrochelatase activity"/>
    <property type="evidence" value="ECO:0007669"/>
    <property type="project" value="UniProtKB-UniRule"/>
</dbReference>
<evidence type="ECO:0000256" key="3">
    <source>
        <dbReference type="ARBA" id="ARBA00023239"/>
    </source>
</evidence>
<dbReference type="HAMAP" id="MF_00323">
    <property type="entry name" value="Ferrochelatase"/>
    <property type="match status" value="1"/>
</dbReference>
<evidence type="ECO:0000313" key="8">
    <source>
        <dbReference type="Proteomes" id="UP000185608"/>
    </source>
</evidence>
<keyword evidence="1 5" id="KW-0408">Iron</keyword>
<dbReference type="PANTHER" id="PTHR11108">
    <property type="entry name" value="FERROCHELATASE"/>
    <property type="match status" value="1"/>
</dbReference>
<dbReference type="KEGG" id="halh:HTSR_1337"/>
<dbReference type="PANTHER" id="PTHR11108:SF1">
    <property type="entry name" value="FERROCHELATASE, MITOCHONDRIAL"/>
    <property type="match status" value="1"/>
</dbReference>
<evidence type="ECO:0000256" key="2">
    <source>
        <dbReference type="ARBA" id="ARBA00023133"/>
    </source>
</evidence>
<keyword evidence="2 5" id="KW-0350">Heme biosynthesis</keyword>
<dbReference type="GO" id="GO:0006783">
    <property type="term" value="P:heme biosynthetic process"/>
    <property type="evidence" value="ECO:0007669"/>
    <property type="project" value="UniProtKB-UniRule"/>
</dbReference>
<gene>
    <name evidence="5 7" type="primary">hemH</name>
    <name evidence="7" type="ORF">HTSR_1337</name>
</gene>
<protein>
    <recommendedName>
        <fullName evidence="5">Ferrochelatase</fullName>
        <ecNumber evidence="5">4.98.1.1</ecNumber>
    </recommendedName>
    <alternativeName>
        <fullName evidence="5">Heme synthase</fullName>
    </alternativeName>
    <alternativeName>
        <fullName evidence="5">Protoheme ferro-lyase</fullName>
    </alternativeName>
</protein>
<dbReference type="InterPro" id="IPR033659">
    <property type="entry name" value="Ferrochelatase_N"/>
</dbReference>
<dbReference type="CDD" id="cd03411">
    <property type="entry name" value="Ferrochelatase_N"/>
    <property type="match status" value="1"/>
</dbReference>
<comment type="pathway">
    <text evidence="5">Porphyrin-containing compound metabolism; protoheme biosynthesis; protoheme from protoporphyrin-IX: step 1/1.</text>
</comment>
<organism evidence="7 8">
    <name type="scientific">Halodesulfurarchaeum formicicum</name>
    <dbReference type="NCBI Taxonomy" id="1873524"/>
    <lineage>
        <taxon>Archaea</taxon>
        <taxon>Methanobacteriati</taxon>
        <taxon>Methanobacteriota</taxon>
        <taxon>Stenosarchaea group</taxon>
        <taxon>Halobacteria</taxon>
        <taxon>Halobacteriales</taxon>
        <taxon>Halobacteriaceae</taxon>
        <taxon>Halodesulfurarchaeum</taxon>
    </lineage>
</organism>
<reference evidence="7 8" key="1">
    <citation type="submission" date="2016-06" db="EMBL/GenBank/DDBJ databases">
        <title>Discovery of anaerobic lithoheterotrophic haloarchaeon capable of sulfur respiration by hydrogen and formate.</title>
        <authorList>
            <person name="Sorokin D.Y."/>
            <person name="Kublanov I.V."/>
            <person name="Roman P."/>
            <person name="Sinninghe Damste J.S."/>
            <person name="Golyshin P.N."/>
            <person name="Rojo D."/>
            <person name="Ciordia S."/>
            <person name="Mena Md.C."/>
            <person name="Ferrer M."/>
            <person name="Smedile F."/>
            <person name="Messina E."/>
            <person name="La Cono V."/>
            <person name="Yakimov M.M."/>
        </authorList>
    </citation>
    <scope>NUCLEOTIDE SEQUENCE [LARGE SCALE GENOMIC DNA]</scope>
    <source>
        <strain evidence="7 8">HTSR1</strain>
    </source>
</reference>
<dbReference type="EC" id="4.98.1.1" evidence="5"/>
<feature type="binding site" evidence="5">
    <location>
        <position position="275"/>
    </location>
    <ligand>
        <name>Fe(2+)</name>
        <dbReference type="ChEBI" id="CHEBI:29033"/>
    </ligand>
</feature>
<evidence type="ECO:0000313" key="7">
    <source>
        <dbReference type="EMBL" id="AOW80513.1"/>
    </source>
</evidence>
<dbReference type="InterPro" id="IPR033644">
    <property type="entry name" value="Ferrochelatase_C"/>
</dbReference>
<comment type="subcellular location">
    <subcellularLocation>
        <location evidence="5">Cytoplasm</location>
    </subcellularLocation>
</comment>
<dbReference type="Gene3D" id="3.40.50.1400">
    <property type="match status" value="2"/>
</dbReference>